<keyword evidence="2" id="KW-0677">Repeat</keyword>
<dbReference type="InterPro" id="IPR028994">
    <property type="entry name" value="Integrin_alpha_N"/>
</dbReference>
<feature type="chain" id="PRO_5007882206" description="Integrin" evidence="4">
    <location>
        <begin position="24"/>
        <end position="425"/>
    </location>
</feature>
<dbReference type="EMBL" id="AUYB01000098">
    <property type="protein sequence ID" value="KZN39752.1"/>
    <property type="molecule type" value="Genomic_DNA"/>
</dbReference>
<evidence type="ECO:0000313" key="5">
    <source>
        <dbReference type="EMBL" id="KZN39752.1"/>
    </source>
</evidence>
<dbReference type="RefSeq" id="WP_081215964.1">
    <property type="nucleotide sequence ID" value="NZ_AQHB01000023.1"/>
</dbReference>
<dbReference type="Pfam" id="PF14312">
    <property type="entry name" value="FG-GAP_2"/>
    <property type="match status" value="7"/>
</dbReference>
<dbReference type="AlphaFoldDB" id="A0A166X748"/>
<keyword evidence="1 4" id="KW-0732">Signal</keyword>
<comment type="caution">
    <text evidence="5">The sequence shown here is derived from an EMBL/GenBank/DDBJ whole genome shotgun (WGS) entry which is preliminary data.</text>
</comment>
<feature type="signal peptide" evidence="4">
    <location>
        <begin position="1"/>
        <end position="23"/>
    </location>
</feature>
<dbReference type="Proteomes" id="UP000076643">
    <property type="component" value="Unassembled WGS sequence"/>
</dbReference>
<keyword evidence="6" id="KW-1185">Reference proteome</keyword>
<dbReference type="PANTHER" id="PTHR36220">
    <property type="entry name" value="UNNAMED PRODUCT"/>
    <property type="match status" value="1"/>
</dbReference>
<dbReference type="InterPro" id="IPR013517">
    <property type="entry name" value="FG-GAP"/>
</dbReference>
<reference evidence="5 6" key="1">
    <citation type="submission" date="2013-07" db="EMBL/GenBank/DDBJ databases">
        <title>Comparative Genomic and Metabolomic Analysis of Twelve Strains of Pseudoalteromonas luteoviolacea.</title>
        <authorList>
            <person name="Vynne N.G."/>
            <person name="Mansson M."/>
            <person name="Gram L."/>
        </authorList>
    </citation>
    <scope>NUCLEOTIDE SEQUENCE [LARGE SCALE GENOMIC DNA]</scope>
    <source>
        <strain evidence="5 6">DSM 6061</strain>
    </source>
</reference>
<dbReference type="SMART" id="SM00191">
    <property type="entry name" value="Int_alpha"/>
    <property type="match status" value="4"/>
</dbReference>
<protein>
    <recommendedName>
        <fullName evidence="7">Integrin</fullName>
    </recommendedName>
</protein>
<gene>
    <name evidence="5" type="ORF">N475_13410</name>
</gene>
<proteinExistence type="predicted"/>
<keyword evidence="3" id="KW-0325">Glycoprotein</keyword>
<dbReference type="PANTHER" id="PTHR36220:SF1">
    <property type="entry name" value="GAMMA TUBULIN COMPLEX COMPONENT C-TERMINAL DOMAIN-CONTAINING PROTEIN"/>
    <property type="match status" value="1"/>
</dbReference>
<evidence type="ECO:0000256" key="2">
    <source>
        <dbReference type="ARBA" id="ARBA00022737"/>
    </source>
</evidence>
<dbReference type="PATRIC" id="fig|1365250.3.peg.1913"/>
<organism evidence="5 6">
    <name type="scientific">Pseudoalteromonas luteoviolacea DSM 6061</name>
    <dbReference type="NCBI Taxonomy" id="1365250"/>
    <lineage>
        <taxon>Bacteria</taxon>
        <taxon>Pseudomonadati</taxon>
        <taxon>Pseudomonadota</taxon>
        <taxon>Gammaproteobacteria</taxon>
        <taxon>Alteromonadales</taxon>
        <taxon>Pseudoalteromonadaceae</taxon>
        <taxon>Pseudoalteromonas</taxon>
    </lineage>
</organism>
<dbReference type="PROSITE" id="PS51470">
    <property type="entry name" value="FG_GAP"/>
    <property type="match status" value="1"/>
</dbReference>
<dbReference type="InterPro" id="IPR013519">
    <property type="entry name" value="Int_alpha_beta-p"/>
</dbReference>
<evidence type="ECO:0000256" key="3">
    <source>
        <dbReference type="ARBA" id="ARBA00023180"/>
    </source>
</evidence>
<dbReference type="Gene3D" id="2.130.10.130">
    <property type="entry name" value="Integrin alpha, N-terminal"/>
    <property type="match status" value="2"/>
</dbReference>
<sequence>MTLSSTYKFFSSIALIAMSCTYAGTQKLLPDDGKAEDQFAFSVAIDGTTALVGAHKSDTQQITDSGAAYVYSLGPNGWQQQAKLIANPAYANDTVGGNVALKNNSALLGVIKRDDKGEDAGAVVAFERHNKSWSQTQIITAIDAKSGDAFGQSIALTERFLVIGAPHSDAPHIDSGSAYVYERINNKWEFKAKLTAKDGAQGDLFGISVAIDNDTILVGADLHDQVAEKAGAVYVYVFNGKQWNQQAKLVAADGADTDIFGVRVALIKDTALISARRDDIKSAGIDAGSAYIFQRSHGKWIQKQKLIAPDGQADDRFARGVALSEDTAYITAMHHDAKGNNAGVLYIFKKHLGKWRFNSKVFAPDGAPEDRFGWNVAVSDTTAIVATPHRDDNGNGSGAAYIFDFSVPKSSFKDQDATKAFIPQK</sequence>
<evidence type="ECO:0008006" key="7">
    <source>
        <dbReference type="Google" id="ProtNLM"/>
    </source>
</evidence>
<evidence type="ECO:0000313" key="6">
    <source>
        <dbReference type="Proteomes" id="UP000076643"/>
    </source>
</evidence>
<name>A0A166X748_9GAMM</name>
<evidence type="ECO:0000256" key="4">
    <source>
        <dbReference type="SAM" id="SignalP"/>
    </source>
</evidence>
<dbReference type="SUPFAM" id="SSF69318">
    <property type="entry name" value="Integrin alpha N-terminal domain"/>
    <property type="match status" value="1"/>
</dbReference>
<accession>A0A166X748</accession>
<evidence type="ECO:0000256" key="1">
    <source>
        <dbReference type="ARBA" id="ARBA00022729"/>
    </source>
</evidence>